<feature type="non-terminal residue" evidence="2">
    <location>
        <position position="192"/>
    </location>
</feature>
<keyword evidence="1" id="KW-0812">Transmembrane</keyword>
<dbReference type="EMBL" id="CAJVPY010060751">
    <property type="protein sequence ID" value="CAG8821460.1"/>
    <property type="molecule type" value="Genomic_DNA"/>
</dbReference>
<sequence length="192" mass="22348">AKQKELSLINAFDDFIIFSSIIIYPLINGFQWFPYYTDEIRNAFLIITIVGFPFLLISYILYKFAWPKIYDSEKYKENKQILKLCLRKVSVYLIIIILSYLSKYSYDMVIYGDYTDFNANQTIQFINPNISYVSKICVKEFSASRFVLTIYPAVVSGYLLSTNSTTTKIAFLICSLSLSRLIDHFGDNEPKK</sequence>
<keyword evidence="3" id="KW-1185">Reference proteome</keyword>
<feature type="transmembrane region" description="Helical" evidence="1">
    <location>
        <begin position="15"/>
        <end position="36"/>
    </location>
</feature>
<dbReference type="AlphaFoldDB" id="A0A9N9KBD3"/>
<evidence type="ECO:0000313" key="3">
    <source>
        <dbReference type="Proteomes" id="UP000789405"/>
    </source>
</evidence>
<evidence type="ECO:0000256" key="1">
    <source>
        <dbReference type="SAM" id="Phobius"/>
    </source>
</evidence>
<gene>
    <name evidence="2" type="ORF">DERYTH_LOCUS27126</name>
</gene>
<keyword evidence="1" id="KW-1133">Transmembrane helix</keyword>
<dbReference type="OrthoDB" id="2447777at2759"/>
<organism evidence="2 3">
    <name type="scientific">Dentiscutata erythropus</name>
    <dbReference type="NCBI Taxonomy" id="1348616"/>
    <lineage>
        <taxon>Eukaryota</taxon>
        <taxon>Fungi</taxon>
        <taxon>Fungi incertae sedis</taxon>
        <taxon>Mucoromycota</taxon>
        <taxon>Glomeromycotina</taxon>
        <taxon>Glomeromycetes</taxon>
        <taxon>Diversisporales</taxon>
        <taxon>Gigasporaceae</taxon>
        <taxon>Dentiscutata</taxon>
    </lineage>
</organism>
<keyword evidence="1" id="KW-0472">Membrane</keyword>
<comment type="caution">
    <text evidence="2">The sequence shown here is derived from an EMBL/GenBank/DDBJ whole genome shotgun (WGS) entry which is preliminary data.</text>
</comment>
<feature type="transmembrane region" description="Helical" evidence="1">
    <location>
        <begin position="43"/>
        <end position="61"/>
    </location>
</feature>
<proteinExistence type="predicted"/>
<dbReference type="Proteomes" id="UP000789405">
    <property type="component" value="Unassembled WGS sequence"/>
</dbReference>
<protein>
    <submittedName>
        <fullName evidence="2">21124_t:CDS:1</fullName>
    </submittedName>
</protein>
<reference evidence="2" key="1">
    <citation type="submission" date="2021-06" db="EMBL/GenBank/DDBJ databases">
        <authorList>
            <person name="Kallberg Y."/>
            <person name="Tangrot J."/>
            <person name="Rosling A."/>
        </authorList>
    </citation>
    <scope>NUCLEOTIDE SEQUENCE</scope>
    <source>
        <strain evidence="2">MA453B</strain>
    </source>
</reference>
<evidence type="ECO:0000313" key="2">
    <source>
        <dbReference type="EMBL" id="CAG8821460.1"/>
    </source>
</evidence>
<feature type="non-terminal residue" evidence="2">
    <location>
        <position position="1"/>
    </location>
</feature>
<name>A0A9N9KBD3_9GLOM</name>
<accession>A0A9N9KBD3</accession>
<feature type="transmembrane region" description="Helical" evidence="1">
    <location>
        <begin position="81"/>
        <end position="101"/>
    </location>
</feature>